<keyword evidence="6" id="KW-1185">Reference proteome</keyword>
<keyword evidence="3" id="KW-1133">Transmembrane helix</keyword>
<dbReference type="InParanoid" id="A0A409YGL8"/>
<comment type="similarity">
    <text evidence="2">Belongs to the major facilitator superfamily. Monocarboxylate porter (TC 2.A.1.13) family.</text>
</comment>
<reference evidence="5 6" key="1">
    <citation type="journal article" date="2018" name="Evol. Lett.">
        <title>Horizontal gene cluster transfer increased hallucinogenic mushroom diversity.</title>
        <authorList>
            <person name="Reynolds H.T."/>
            <person name="Vijayakumar V."/>
            <person name="Gluck-Thaler E."/>
            <person name="Korotkin H.B."/>
            <person name="Matheny P.B."/>
            <person name="Slot J.C."/>
        </authorList>
    </citation>
    <scope>NUCLEOTIDE SEQUENCE [LARGE SCALE GENOMIC DNA]</scope>
    <source>
        <strain evidence="5 6">SRW20</strain>
    </source>
</reference>
<dbReference type="EMBL" id="NHYE01000868">
    <property type="protein sequence ID" value="PPR02159.1"/>
    <property type="molecule type" value="Genomic_DNA"/>
</dbReference>
<feature type="transmembrane region" description="Helical" evidence="3">
    <location>
        <begin position="129"/>
        <end position="153"/>
    </location>
</feature>
<proteinExistence type="inferred from homology"/>
<dbReference type="InterPro" id="IPR050327">
    <property type="entry name" value="Proton-linked_MCT"/>
</dbReference>
<evidence type="ECO:0000313" key="6">
    <source>
        <dbReference type="Proteomes" id="UP000284706"/>
    </source>
</evidence>
<feature type="transmembrane region" description="Helical" evidence="3">
    <location>
        <begin position="268"/>
        <end position="287"/>
    </location>
</feature>
<feature type="transmembrane region" description="Helical" evidence="3">
    <location>
        <begin position="98"/>
        <end position="117"/>
    </location>
</feature>
<feature type="transmembrane region" description="Helical" evidence="3">
    <location>
        <begin position="365"/>
        <end position="385"/>
    </location>
</feature>
<dbReference type="PANTHER" id="PTHR11360:SF234">
    <property type="entry name" value="MFS-TYPE TRANSPORTER DBAD-RELATED"/>
    <property type="match status" value="1"/>
</dbReference>
<dbReference type="PROSITE" id="PS50850">
    <property type="entry name" value="MFS"/>
    <property type="match status" value="1"/>
</dbReference>
<evidence type="ECO:0000313" key="5">
    <source>
        <dbReference type="EMBL" id="PPR02159.1"/>
    </source>
</evidence>
<feature type="transmembrane region" description="Helical" evidence="3">
    <location>
        <begin position="160"/>
        <end position="181"/>
    </location>
</feature>
<dbReference type="OrthoDB" id="6499973at2759"/>
<evidence type="ECO:0000256" key="3">
    <source>
        <dbReference type="SAM" id="Phobius"/>
    </source>
</evidence>
<dbReference type="GO" id="GO:0016020">
    <property type="term" value="C:membrane"/>
    <property type="evidence" value="ECO:0007669"/>
    <property type="project" value="UniProtKB-SubCell"/>
</dbReference>
<protein>
    <recommendedName>
        <fullName evidence="4">Major facilitator superfamily (MFS) profile domain-containing protein</fullName>
    </recommendedName>
</protein>
<dbReference type="InterPro" id="IPR020846">
    <property type="entry name" value="MFS_dom"/>
</dbReference>
<evidence type="ECO:0000256" key="1">
    <source>
        <dbReference type="ARBA" id="ARBA00004141"/>
    </source>
</evidence>
<keyword evidence="3" id="KW-0812">Transmembrane</keyword>
<feature type="transmembrane region" description="Helical" evidence="3">
    <location>
        <begin position="235"/>
        <end position="256"/>
    </location>
</feature>
<keyword evidence="3" id="KW-0472">Membrane</keyword>
<name>A0A409YGL8_9AGAR</name>
<dbReference type="Gene3D" id="1.20.1250.20">
    <property type="entry name" value="MFS general substrate transporter like domains"/>
    <property type="match status" value="2"/>
</dbReference>
<dbReference type="SUPFAM" id="SSF103473">
    <property type="entry name" value="MFS general substrate transporter"/>
    <property type="match status" value="1"/>
</dbReference>
<feature type="transmembrane region" description="Helical" evidence="3">
    <location>
        <begin position="325"/>
        <end position="353"/>
    </location>
</feature>
<evidence type="ECO:0000256" key="2">
    <source>
        <dbReference type="ARBA" id="ARBA00006727"/>
    </source>
</evidence>
<dbReference type="InterPro" id="IPR011701">
    <property type="entry name" value="MFS"/>
</dbReference>
<comment type="caution">
    <text evidence="5">The sequence shown here is derived from an EMBL/GenBank/DDBJ whole genome shotgun (WGS) entry which is preliminary data.</text>
</comment>
<gene>
    <name evidence="5" type="ORF">CVT26_012120</name>
</gene>
<feature type="transmembrane region" description="Helical" evidence="3">
    <location>
        <begin position="193"/>
        <end position="215"/>
    </location>
</feature>
<feature type="transmembrane region" description="Helical" evidence="3">
    <location>
        <begin position="31"/>
        <end position="52"/>
    </location>
</feature>
<dbReference type="InterPro" id="IPR036259">
    <property type="entry name" value="MFS_trans_sf"/>
</dbReference>
<dbReference type="Pfam" id="PF07690">
    <property type="entry name" value="MFS_1"/>
    <property type="match status" value="1"/>
</dbReference>
<feature type="domain" description="Major facilitator superfamily (MFS) profile" evidence="4">
    <location>
        <begin position="237"/>
        <end position="420"/>
    </location>
</feature>
<feature type="transmembrane region" description="Helical" evidence="3">
    <location>
        <begin position="299"/>
        <end position="319"/>
    </location>
</feature>
<dbReference type="GO" id="GO:0022857">
    <property type="term" value="F:transmembrane transporter activity"/>
    <property type="evidence" value="ECO:0007669"/>
    <property type="project" value="InterPro"/>
</dbReference>
<accession>A0A409YGL8</accession>
<sequence>MSEDREKARPEDTVIAVEGEDDAYPMGAWRAWATVAGTFLLQMCSVGPVSSFGVFQDFYTTSFLTSFSASDISWIGSTQLFLELCLGIVGGKLYDAGYCRATIVGGSLIFTFSFFMLSLAKPDQYYQVFLSQGIGMGLGLSLIFVPTCTLILHHFRNRKALAMGILVASAPLGGIIFSIILNQLIHSKPGFAWGVRASAFIITGCFTLGHALTFVPPRLQSPTAVGVNKESSLRYPPYLLTLLSGFIAQLGTYFPIFYVQLFAKDHNVTQTLMFYSLAIMNVGSFFGRIIPNFFADRMGAINVFIVCVALNGLVGFAMLGCGHVVGLVLFCLLYGFFFRSTISLYLPVVAALAPREADMGKTMGVAIAPVGISSLIGPPIIGAILGPNMVWWKGITFASVCLSSASLIELLVKYSVSRVQ</sequence>
<organism evidence="5 6">
    <name type="scientific">Gymnopilus dilepis</name>
    <dbReference type="NCBI Taxonomy" id="231916"/>
    <lineage>
        <taxon>Eukaryota</taxon>
        <taxon>Fungi</taxon>
        <taxon>Dikarya</taxon>
        <taxon>Basidiomycota</taxon>
        <taxon>Agaricomycotina</taxon>
        <taxon>Agaricomycetes</taxon>
        <taxon>Agaricomycetidae</taxon>
        <taxon>Agaricales</taxon>
        <taxon>Agaricineae</taxon>
        <taxon>Hymenogastraceae</taxon>
        <taxon>Gymnopilus</taxon>
    </lineage>
</organism>
<dbReference type="Proteomes" id="UP000284706">
    <property type="component" value="Unassembled WGS sequence"/>
</dbReference>
<dbReference type="PANTHER" id="PTHR11360">
    <property type="entry name" value="MONOCARBOXYLATE TRANSPORTER"/>
    <property type="match status" value="1"/>
</dbReference>
<evidence type="ECO:0000259" key="4">
    <source>
        <dbReference type="PROSITE" id="PS50850"/>
    </source>
</evidence>
<feature type="transmembrane region" description="Helical" evidence="3">
    <location>
        <begin position="391"/>
        <end position="412"/>
    </location>
</feature>
<feature type="transmembrane region" description="Helical" evidence="3">
    <location>
        <begin position="72"/>
        <end position="91"/>
    </location>
</feature>
<comment type="subcellular location">
    <subcellularLocation>
        <location evidence="1">Membrane</location>
        <topology evidence="1">Multi-pass membrane protein</topology>
    </subcellularLocation>
</comment>
<dbReference type="AlphaFoldDB" id="A0A409YGL8"/>